<gene>
    <name evidence="1" type="ORF">PghCCS26_44600</name>
</gene>
<proteinExistence type="predicted"/>
<evidence type="ECO:0000313" key="2">
    <source>
        <dbReference type="Proteomes" id="UP001285921"/>
    </source>
</evidence>
<dbReference type="EMBL" id="BTCL01000019">
    <property type="protein sequence ID" value="GMK47330.1"/>
    <property type="molecule type" value="Genomic_DNA"/>
</dbReference>
<reference evidence="1 2" key="1">
    <citation type="submission" date="2023-05" db="EMBL/GenBank/DDBJ databases">
        <title>Draft genome of Paenibacillus sp. CCS26.</title>
        <authorList>
            <person name="Akita H."/>
            <person name="Shinto Y."/>
            <person name="Kimura Z."/>
        </authorList>
    </citation>
    <scope>NUCLEOTIDE SEQUENCE [LARGE SCALE GENOMIC DNA]</scope>
    <source>
        <strain evidence="1 2">CCS26</strain>
    </source>
</reference>
<comment type="caution">
    <text evidence="1">The sequence shown here is derived from an EMBL/GenBank/DDBJ whole genome shotgun (WGS) entry which is preliminary data.</text>
</comment>
<keyword evidence="2" id="KW-1185">Reference proteome</keyword>
<organism evidence="1 2">
    <name type="scientific">Paenibacillus glycanilyticus</name>
    <dbReference type="NCBI Taxonomy" id="126569"/>
    <lineage>
        <taxon>Bacteria</taxon>
        <taxon>Bacillati</taxon>
        <taxon>Bacillota</taxon>
        <taxon>Bacilli</taxon>
        <taxon>Bacillales</taxon>
        <taxon>Paenibacillaceae</taxon>
        <taxon>Paenibacillus</taxon>
    </lineage>
</organism>
<accession>A0ABQ6NQJ7</accession>
<dbReference type="Proteomes" id="UP001285921">
    <property type="component" value="Unassembled WGS sequence"/>
</dbReference>
<evidence type="ECO:0000313" key="1">
    <source>
        <dbReference type="EMBL" id="GMK47330.1"/>
    </source>
</evidence>
<name>A0ABQ6NQJ7_9BACL</name>
<sequence length="63" mass="7535">MTVIIAVRITSGYPWITGENFNERIEKLNLTLPREELEALEFHYEKQKNQSFFLRLMDTMDRG</sequence>
<protein>
    <submittedName>
        <fullName evidence="1">Uncharacterized protein</fullName>
    </submittedName>
</protein>